<evidence type="ECO:0000256" key="6">
    <source>
        <dbReference type="ARBA" id="ARBA00022962"/>
    </source>
</evidence>
<name>A0A929KVT7_9SPHI</name>
<keyword evidence="4" id="KW-0547">Nucleotide-binding</keyword>
<dbReference type="InterPro" id="IPR006426">
    <property type="entry name" value="Asn_synth_AEB"/>
</dbReference>
<evidence type="ECO:0000256" key="7">
    <source>
        <dbReference type="ARBA" id="ARBA00048741"/>
    </source>
</evidence>
<dbReference type="Pfam" id="PF13439">
    <property type="entry name" value="Glyco_transf_4"/>
    <property type="match status" value="1"/>
</dbReference>
<comment type="catalytic activity">
    <reaction evidence="7">
        <text>L-aspartate + L-glutamine + ATP + H2O = L-asparagine + L-glutamate + AMP + diphosphate + H(+)</text>
        <dbReference type="Rhea" id="RHEA:12228"/>
        <dbReference type="ChEBI" id="CHEBI:15377"/>
        <dbReference type="ChEBI" id="CHEBI:15378"/>
        <dbReference type="ChEBI" id="CHEBI:29985"/>
        <dbReference type="ChEBI" id="CHEBI:29991"/>
        <dbReference type="ChEBI" id="CHEBI:30616"/>
        <dbReference type="ChEBI" id="CHEBI:33019"/>
        <dbReference type="ChEBI" id="CHEBI:58048"/>
        <dbReference type="ChEBI" id="CHEBI:58359"/>
        <dbReference type="ChEBI" id="CHEBI:456215"/>
        <dbReference type="EC" id="6.3.5.4"/>
    </reaction>
</comment>
<dbReference type="InterPro" id="IPR001296">
    <property type="entry name" value="Glyco_trans_1"/>
</dbReference>
<dbReference type="GO" id="GO:0005829">
    <property type="term" value="C:cytosol"/>
    <property type="evidence" value="ECO:0007669"/>
    <property type="project" value="TreeGrafter"/>
</dbReference>
<comment type="pathway">
    <text evidence="1">Amino-acid biosynthesis; L-asparagine biosynthesis; L-asparagine from L-aspartate (L-Gln route): step 1/1.</text>
</comment>
<protein>
    <recommendedName>
        <fullName evidence="3">asparagine synthase (glutamine-hydrolyzing)</fullName>
        <ecNumber evidence="3">6.3.5.4</ecNumber>
    </recommendedName>
</protein>
<dbReference type="SUPFAM" id="SSF53756">
    <property type="entry name" value="UDP-Glycosyltransferase/glycogen phosphorylase"/>
    <property type="match status" value="1"/>
</dbReference>
<dbReference type="PROSITE" id="PS51278">
    <property type="entry name" value="GATASE_TYPE_2"/>
    <property type="match status" value="1"/>
</dbReference>
<dbReference type="Gene3D" id="3.60.20.10">
    <property type="entry name" value="Glutamine Phosphoribosylpyrophosphate, subunit 1, domain 1"/>
    <property type="match status" value="1"/>
</dbReference>
<dbReference type="Pfam" id="PF00733">
    <property type="entry name" value="Asn_synthase"/>
    <property type="match status" value="1"/>
</dbReference>
<evidence type="ECO:0000256" key="4">
    <source>
        <dbReference type="ARBA" id="ARBA00022741"/>
    </source>
</evidence>
<proteinExistence type="inferred from homology"/>
<organism evidence="9 10">
    <name type="scientific">Mucilaginibacter myungsuensis</name>
    <dbReference type="NCBI Taxonomy" id="649104"/>
    <lineage>
        <taxon>Bacteria</taxon>
        <taxon>Pseudomonadati</taxon>
        <taxon>Bacteroidota</taxon>
        <taxon>Sphingobacteriia</taxon>
        <taxon>Sphingobacteriales</taxon>
        <taxon>Sphingobacteriaceae</taxon>
        <taxon>Mucilaginibacter</taxon>
    </lineage>
</organism>
<dbReference type="GO" id="GO:0006529">
    <property type="term" value="P:asparagine biosynthetic process"/>
    <property type="evidence" value="ECO:0007669"/>
    <property type="project" value="InterPro"/>
</dbReference>
<evidence type="ECO:0000313" key="9">
    <source>
        <dbReference type="EMBL" id="MBE9660818.1"/>
    </source>
</evidence>
<dbReference type="PANTHER" id="PTHR43284">
    <property type="entry name" value="ASPARAGINE SYNTHETASE (GLUTAMINE-HYDROLYZING)"/>
    <property type="match status" value="1"/>
</dbReference>
<gene>
    <name evidence="9" type="primary">asnB</name>
    <name evidence="9" type="ORF">IRJ16_02895</name>
</gene>
<dbReference type="Gene3D" id="3.40.50.620">
    <property type="entry name" value="HUPs"/>
    <property type="match status" value="1"/>
</dbReference>
<dbReference type="PANTHER" id="PTHR43284:SF1">
    <property type="entry name" value="ASPARAGINE SYNTHETASE"/>
    <property type="match status" value="1"/>
</dbReference>
<evidence type="ECO:0000256" key="1">
    <source>
        <dbReference type="ARBA" id="ARBA00005187"/>
    </source>
</evidence>
<dbReference type="EC" id="6.3.5.4" evidence="3"/>
<dbReference type="CDD" id="cd01991">
    <property type="entry name" value="Asn_synthase_B_C"/>
    <property type="match status" value="1"/>
</dbReference>
<dbReference type="Pfam" id="PF13537">
    <property type="entry name" value="GATase_7"/>
    <property type="match status" value="1"/>
</dbReference>
<keyword evidence="9" id="KW-0436">Ligase</keyword>
<dbReference type="GO" id="GO:0005524">
    <property type="term" value="F:ATP binding"/>
    <property type="evidence" value="ECO:0007669"/>
    <property type="project" value="UniProtKB-KW"/>
</dbReference>
<dbReference type="AlphaFoldDB" id="A0A929KVT7"/>
<keyword evidence="10" id="KW-1185">Reference proteome</keyword>
<dbReference type="SUPFAM" id="SSF56235">
    <property type="entry name" value="N-terminal nucleophile aminohydrolases (Ntn hydrolases)"/>
    <property type="match status" value="1"/>
</dbReference>
<dbReference type="InterPro" id="IPR014729">
    <property type="entry name" value="Rossmann-like_a/b/a_fold"/>
</dbReference>
<accession>A0A929KVT7</accession>
<dbReference type="InterPro" id="IPR001962">
    <property type="entry name" value="Asn_synthase"/>
</dbReference>
<dbReference type="InterPro" id="IPR029055">
    <property type="entry name" value="Ntn_hydrolases_N"/>
</dbReference>
<dbReference type="GO" id="GO:0016757">
    <property type="term" value="F:glycosyltransferase activity"/>
    <property type="evidence" value="ECO:0007669"/>
    <property type="project" value="InterPro"/>
</dbReference>
<keyword evidence="5" id="KW-0067">ATP-binding</keyword>
<evidence type="ECO:0000313" key="10">
    <source>
        <dbReference type="Proteomes" id="UP000622475"/>
    </source>
</evidence>
<dbReference type="InterPro" id="IPR051786">
    <property type="entry name" value="ASN_synthetase/amidase"/>
</dbReference>
<dbReference type="NCBIfam" id="TIGR01536">
    <property type="entry name" value="asn_synth_AEB"/>
    <property type="match status" value="1"/>
</dbReference>
<evidence type="ECO:0000256" key="5">
    <source>
        <dbReference type="ARBA" id="ARBA00022840"/>
    </source>
</evidence>
<dbReference type="InterPro" id="IPR017932">
    <property type="entry name" value="GATase_2_dom"/>
</dbReference>
<dbReference type="Proteomes" id="UP000622475">
    <property type="component" value="Unassembled WGS sequence"/>
</dbReference>
<dbReference type="RefSeq" id="WP_194110008.1">
    <property type="nucleotide sequence ID" value="NZ_JADFFL010000001.1"/>
</dbReference>
<evidence type="ECO:0000256" key="3">
    <source>
        <dbReference type="ARBA" id="ARBA00012737"/>
    </source>
</evidence>
<dbReference type="InterPro" id="IPR033738">
    <property type="entry name" value="AsnB_N"/>
</dbReference>
<sequence length="976" mass="110428">MCRIAGIISTNTPTRELLEKVSIMCQTLAHGGPDDQGLYRSDEHGLVLGHRRLAIIDLSAKGHQPMPDATGKIWISFNGEIYNYPELKLELQGLGIIFNSDTDTEVLIQAYKYWGTGSFGKLRGMFAFALFDSEQALTHLVRDSSGIKPLYYHIDNGKLSFASEVRAFKDAGIVTDGDEDWPIRFLAFGHIPEPYTTLKNVRSLPKGHYLSWHHYDYRHQLTRYNIDRPEIAAINNIDTARRHLCQNLHQTVKRQMLADAPLGVFLSGGVDSSLLTLLADQYKKDQLKTVSIFFDEDAFNERHYQDIISERTDGQNFAHLVTQHDLEDALPQIIADMDMPTTDGINSWFISKYARLDGLKAVLSGLGADELFGGYPSFRRIKYLRYLKWIPSPALRAIANLSKGRLKRLTLLARKHPFADYLFLRGLFSPADIAAILNVSTKEIDEVLFGDPLDLGDLNDKERASWLETNLYMQNQLLRDTDVMSMAHGLEVRVPFLDEDLVHLVNNLSPDIRFDSEKPKRILAEACEGLLPREIWDRPKMGFSFPLQQWMRSHKQISNPDHYKGAFTQNIIKQFQHNPRIHWSKVYALYQLNNLSAIGDKYEQKKISLLSLQTFSGTGGIQKMTRTMAKAIGELATKRRWDLTLWSGYDKNDDVNTAYIKPGNFRGFGKNRALFAAKAIVAGSSADTVILTHINLALVGVLTKLLSGKTKIWLIAHGIEVWRPLSGIKRQLLKSCDRIICVSEFTRQQLIDRHGVDAAKCVVLNNALDPTIKLPADLKRSEYLMQRYRISPTDKVVFTLTRLASSEQYKGYEQVIHAVSLLKNSFPDIKYILSGKYDSIEAERIKQLIAQHHVEQKVILTGYIDETELVDHFTMADVFVLPSKKEGFGIVFIEAMACGTPVICGNEDGSVDAIRNGELGKAVNVDDVDELKNAIADILASPMDTKDRKKLQQKCLEHFNAAAYQNKLEELLINDR</sequence>
<dbReference type="GO" id="GO:0004066">
    <property type="term" value="F:asparagine synthase (glutamine-hydrolyzing) activity"/>
    <property type="evidence" value="ECO:0007669"/>
    <property type="project" value="UniProtKB-EC"/>
</dbReference>
<feature type="domain" description="Glutamine amidotransferase type-2" evidence="8">
    <location>
        <begin position="2"/>
        <end position="215"/>
    </location>
</feature>
<dbReference type="Pfam" id="PF00534">
    <property type="entry name" value="Glycos_transf_1"/>
    <property type="match status" value="1"/>
</dbReference>
<dbReference type="CDD" id="cd00712">
    <property type="entry name" value="AsnB"/>
    <property type="match status" value="1"/>
</dbReference>
<comment type="caution">
    <text evidence="9">The sequence shown here is derived from an EMBL/GenBank/DDBJ whole genome shotgun (WGS) entry which is preliminary data.</text>
</comment>
<dbReference type="EMBL" id="JADFFL010000001">
    <property type="protein sequence ID" value="MBE9660818.1"/>
    <property type="molecule type" value="Genomic_DNA"/>
</dbReference>
<dbReference type="SUPFAM" id="SSF52402">
    <property type="entry name" value="Adenine nucleotide alpha hydrolases-like"/>
    <property type="match status" value="1"/>
</dbReference>
<dbReference type="Gene3D" id="3.40.50.2000">
    <property type="entry name" value="Glycogen Phosphorylase B"/>
    <property type="match status" value="2"/>
</dbReference>
<comment type="similarity">
    <text evidence="2">Belongs to the asparagine synthetase family.</text>
</comment>
<keyword evidence="6" id="KW-0315">Glutamine amidotransferase</keyword>
<evidence type="ECO:0000256" key="2">
    <source>
        <dbReference type="ARBA" id="ARBA00005752"/>
    </source>
</evidence>
<reference evidence="9" key="1">
    <citation type="submission" date="2020-10" db="EMBL/GenBank/DDBJ databases">
        <title>Mucilaginibacter mali sp. nov., isolated from rhizosphere soil of apple orchard.</title>
        <authorList>
            <person name="Lee J.-S."/>
            <person name="Kim H.S."/>
            <person name="Kim J.-S."/>
        </authorList>
    </citation>
    <scope>NUCLEOTIDE SEQUENCE</scope>
    <source>
        <strain evidence="9">KCTC 22746</strain>
    </source>
</reference>
<dbReference type="InterPro" id="IPR028098">
    <property type="entry name" value="Glyco_trans_4-like_N"/>
</dbReference>
<evidence type="ECO:0000259" key="8">
    <source>
        <dbReference type="PROSITE" id="PS51278"/>
    </source>
</evidence>
<dbReference type="CDD" id="cd03801">
    <property type="entry name" value="GT4_PimA-like"/>
    <property type="match status" value="1"/>
</dbReference>